<dbReference type="GeneID" id="59350439"/>
<sequence length="109" mass="12363">MVREFANVVEELQVLQMTYTTLIDSLTDSLTTVPDEPEADDRSHRYSRLSNFPLLPRRRSRSRSSASTQPPIPAVVQQRRALEGICEQYRVVWECAALLVELGRSGADD</sequence>
<evidence type="ECO:0000313" key="2">
    <source>
        <dbReference type="EMBL" id="KAF7293592.1"/>
    </source>
</evidence>
<reference evidence="2" key="1">
    <citation type="submission" date="2020-05" db="EMBL/GenBank/DDBJ databases">
        <title>Mycena genomes resolve the evolution of fungal bioluminescence.</title>
        <authorList>
            <person name="Tsai I.J."/>
        </authorList>
    </citation>
    <scope>NUCLEOTIDE SEQUENCE</scope>
    <source>
        <strain evidence="2">171206Taipei</strain>
    </source>
</reference>
<gene>
    <name evidence="2" type="ORF">MIND_01138200</name>
</gene>
<feature type="region of interest" description="Disordered" evidence="1">
    <location>
        <begin position="28"/>
        <end position="74"/>
    </location>
</feature>
<proteinExistence type="predicted"/>
<comment type="caution">
    <text evidence="2">The sequence shown here is derived from an EMBL/GenBank/DDBJ whole genome shotgun (WGS) entry which is preliminary data.</text>
</comment>
<evidence type="ECO:0000256" key="1">
    <source>
        <dbReference type="SAM" id="MobiDB-lite"/>
    </source>
</evidence>
<organism evidence="2 3">
    <name type="scientific">Mycena indigotica</name>
    <dbReference type="NCBI Taxonomy" id="2126181"/>
    <lineage>
        <taxon>Eukaryota</taxon>
        <taxon>Fungi</taxon>
        <taxon>Dikarya</taxon>
        <taxon>Basidiomycota</taxon>
        <taxon>Agaricomycotina</taxon>
        <taxon>Agaricomycetes</taxon>
        <taxon>Agaricomycetidae</taxon>
        <taxon>Agaricales</taxon>
        <taxon>Marasmiineae</taxon>
        <taxon>Mycenaceae</taxon>
        <taxon>Mycena</taxon>
    </lineage>
</organism>
<name>A0A8H6S883_9AGAR</name>
<dbReference type="Proteomes" id="UP000636479">
    <property type="component" value="Unassembled WGS sequence"/>
</dbReference>
<dbReference type="AlphaFoldDB" id="A0A8H6S883"/>
<evidence type="ECO:0000313" key="3">
    <source>
        <dbReference type="Proteomes" id="UP000636479"/>
    </source>
</evidence>
<protein>
    <submittedName>
        <fullName evidence="2">Uncharacterized protein</fullName>
    </submittedName>
</protein>
<dbReference type="RefSeq" id="XP_037215755.1">
    <property type="nucleotide sequence ID" value="XM_037367923.1"/>
</dbReference>
<keyword evidence="3" id="KW-1185">Reference proteome</keyword>
<dbReference type="EMBL" id="JACAZF010000010">
    <property type="protein sequence ID" value="KAF7293592.1"/>
    <property type="molecule type" value="Genomic_DNA"/>
</dbReference>
<accession>A0A8H6S883</accession>